<feature type="transmembrane region" description="Helical" evidence="12">
    <location>
        <begin position="129"/>
        <end position="147"/>
    </location>
</feature>
<organism evidence="13 14">
    <name type="scientific">Stieleria magnilauensis</name>
    <dbReference type="NCBI Taxonomy" id="2527963"/>
    <lineage>
        <taxon>Bacteria</taxon>
        <taxon>Pseudomonadati</taxon>
        <taxon>Planctomycetota</taxon>
        <taxon>Planctomycetia</taxon>
        <taxon>Pirellulales</taxon>
        <taxon>Pirellulaceae</taxon>
        <taxon>Stieleria</taxon>
    </lineage>
</organism>
<protein>
    <submittedName>
        <fullName evidence="13">Phosphatidylglycerophosphate synthetase</fullName>
    </submittedName>
</protein>
<dbReference type="InterPro" id="IPR048254">
    <property type="entry name" value="CDP_ALCOHOL_P_TRANSF_CS"/>
</dbReference>
<feature type="transmembrane region" description="Helical" evidence="12">
    <location>
        <begin position="37"/>
        <end position="57"/>
    </location>
</feature>
<evidence type="ECO:0000256" key="4">
    <source>
        <dbReference type="ARBA" id="ARBA00022679"/>
    </source>
</evidence>
<dbReference type="InterPro" id="IPR000462">
    <property type="entry name" value="CDP-OH_P_trans"/>
</dbReference>
<keyword evidence="14" id="KW-1185">Reference proteome</keyword>
<feature type="transmembrane region" description="Helical" evidence="12">
    <location>
        <begin position="69"/>
        <end position="88"/>
    </location>
</feature>
<gene>
    <name evidence="13" type="ORF">TBK1r_18950</name>
</gene>
<dbReference type="PANTHER" id="PTHR14269">
    <property type="entry name" value="CDP-DIACYLGLYCEROL--GLYCEROL-3-PHOSPHATE 3-PHOSPHATIDYLTRANSFERASE-RELATED"/>
    <property type="match status" value="1"/>
</dbReference>
<accession>A0ABX5XLV2</accession>
<dbReference type="RefSeq" id="WP_419581156.1">
    <property type="nucleotide sequence ID" value="NZ_CP036432.1"/>
</dbReference>
<evidence type="ECO:0000256" key="5">
    <source>
        <dbReference type="ARBA" id="ARBA00022692"/>
    </source>
</evidence>
<dbReference type="PANTHER" id="PTHR14269:SF11">
    <property type="entry name" value="CDP-DIACYLGLYCEROL--GLYCEROL-3-PHOSPHATE 3-PHOSPHATIDYLTRANSFERASE"/>
    <property type="match status" value="1"/>
</dbReference>
<dbReference type="Gene3D" id="1.20.120.1760">
    <property type="match status" value="1"/>
</dbReference>
<proteinExistence type="inferred from homology"/>
<keyword evidence="3" id="KW-0444">Lipid biosynthesis</keyword>
<evidence type="ECO:0000256" key="9">
    <source>
        <dbReference type="ARBA" id="ARBA00023209"/>
    </source>
</evidence>
<dbReference type="Proteomes" id="UP000318081">
    <property type="component" value="Chromosome"/>
</dbReference>
<keyword evidence="8 12" id="KW-0472">Membrane</keyword>
<evidence type="ECO:0000313" key="14">
    <source>
        <dbReference type="Proteomes" id="UP000318081"/>
    </source>
</evidence>
<reference evidence="13 14" key="1">
    <citation type="submission" date="2019-02" db="EMBL/GenBank/DDBJ databases">
        <title>Deep-cultivation of Planctomycetes and their phenomic and genomic characterization uncovers novel biology.</title>
        <authorList>
            <person name="Wiegand S."/>
            <person name="Jogler M."/>
            <person name="Boedeker C."/>
            <person name="Pinto D."/>
            <person name="Vollmers J."/>
            <person name="Rivas-Marin E."/>
            <person name="Kohn T."/>
            <person name="Peeters S.H."/>
            <person name="Heuer A."/>
            <person name="Rast P."/>
            <person name="Oberbeckmann S."/>
            <person name="Bunk B."/>
            <person name="Jeske O."/>
            <person name="Meyerdierks A."/>
            <person name="Storesund J.E."/>
            <person name="Kallscheuer N."/>
            <person name="Luecker S."/>
            <person name="Lage O.M."/>
            <person name="Pohl T."/>
            <person name="Merkel B.J."/>
            <person name="Hornburger P."/>
            <person name="Mueller R.-W."/>
            <person name="Bruemmer F."/>
            <person name="Labrenz M."/>
            <person name="Spormann A.M."/>
            <person name="Op den Camp H."/>
            <person name="Overmann J."/>
            <person name="Amann R."/>
            <person name="Jetten M.S.M."/>
            <person name="Mascher T."/>
            <person name="Medema M.H."/>
            <person name="Devos D.P."/>
            <person name="Kaster A.-K."/>
            <person name="Ovreas L."/>
            <person name="Rohde M."/>
            <person name="Galperin M.Y."/>
            <person name="Jogler C."/>
        </authorList>
    </citation>
    <scope>NUCLEOTIDE SEQUENCE [LARGE SCALE GENOMIC DNA]</scope>
    <source>
        <strain evidence="13 14">TBK1r</strain>
    </source>
</reference>
<keyword evidence="5 12" id="KW-0812">Transmembrane</keyword>
<dbReference type="PROSITE" id="PS00379">
    <property type="entry name" value="CDP_ALCOHOL_P_TRANSF"/>
    <property type="match status" value="1"/>
</dbReference>
<evidence type="ECO:0000256" key="11">
    <source>
        <dbReference type="RuleBase" id="RU003750"/>
    </source>
</evidence>
<dbReference type="InterPro" id="IPR050324">
    <property type="entry name" value="CDP-alcohol_PTase-I"/>
</dbReference>
<keyword evidence="9" id="KW-0594">Phospholipid biosynthesis</keyword>
<dbReference type="EMBL" id="CP036432">
    <property type="protein sequence ID" value="QDV82963.1"/>
    <property type="molecule type" value="Genomic_DNA"/>
</dbReference>
<keyword evidence="6 12" id="KW-1133">Transmembrane helix</keyword>
<dbReference type="InterPro" id="IPR043130">
    <property type="entry name" value="CDP-OH_PTrfase_TM_dom"/>
</dbReference>
<evidence type="ECO:0000313" key="13">
    <source>
        <dbReference type="EMBL" id="QDV82963.1"/>
    </source>
</evidence>
<evidence type="ECO:0000256" key="12">
    <source>
        <dbReference type="SAM" id="Phobius"/>
    </source>
</evidence>
<keyword evidence="7" id="KW-0443">Lipid metabolism</keyword>
<evidence type="ECO:0000256" key="10">
    <source>
        <dbReference type="ARBA" id="ARBA00023264"/>
    </source>
</evidence>
<evidence type="ECO:0000256" key="3">
    <source>
        <dbReference type="ARBA" id="ARBA00022516"/>
    </source>
</evidence>
<evidence type="ECO:0000256" key="7">
    <source>
        <dbReference type="ARBA" id="ARBA00023098"/>
    </source>
</evidence>
<evidence type="ECO:0000256" key="6">
    <source>
        <dbReference type="ARBA" id="ARBA00022989"/>
    </source>
</evidence>
<sequence>MTIAPETDRWLTAPNVITTSRIVGSPALVPLAIAQQMTWLAALAIFLVFTEWLDGYLARRSHATSAVGARLDTVADAVFYSSVLLALIAYQPDLVATEKYWMLVAITSYALNWLACLIKFRRLPSYHTWAAKGVWLIIIPGTALWLAGITPWLVRLSMVCVTLANTEAILITWVLRECRVDVPSLWHARKINWRVAADEHVAMRQENG</sequence>
<keyword evidence="10" id="KW-1208">Phospholipid metabolism</keyword>
<name>A0ABX5XLV2_9BACT</name>
<dbReference type="Pfam" id="PF01066">
    <property type="entry name" value="CDP-OH_P_transf"/>
    <property type="match status" value="1"/>
</dbReference>
<keyword evidence="4 11" id="KW-0808">Transferase</keyword>
<feature type="transmembrane region" description="Helical" evidence="12">
    <location>
        <begin position="100"/>
        <end position="117"/>
    </location>
</feature>
<evidence type="ECO:0000256" key="8">
    <source>
        <dbReference type="ARBA" id="ARBA00023136"/>
    </source>
</evidence>
<evidence type="ECO:0000256" key="1">
    <source>
        <dbReference type="ARBA" id="ARBA00004141"/>
    </source>
</evidence>
<comment type="similarity">
    <text evidence="2 11">Belongs to the CDP-alcohol phosphatidyltransferase class-I family.</text>
</comment>
<comment type="subcellular location">
    <subcellularLocation>
        <location evidence="1">Membrane</location>
        <topology evidence="1">Multi-pass membrane protein</topology>
    </subcellularLocation>
</comment>
<evidence type="ECO:0000256" key="2">
    <source>
        <dbReference type="ARBA" id="ARBA00010441"/>
    </source>
</evidence>